<reference evidence="7 8" key="1">
    <citation type="submission" date="2021-06" db="EMBL/GenBank/DDBJ databases">
        <authorList>
            <person name="Kallberg Y."/>
            <person name="Tangrot J."/>
            <person name="Rosling A."/>
        </authorList>
    </citation>
    <scope>NUCLEOTIDE SEQUENCE [LARGE SCALE GENOMIC DNA]</scope>
    <source>
        <strain evidence="7 8">120-4 pot B 10/14</strain>
    </source>
</reference>
<comment type="subcellular location">
    <subcellularLocation>
        <location evidence="1">Nucleus</location>
    </subcellularLocation>
</comment>
<dbReference type="InterPro" id="IPR052035">
    <property type="entry name" value="ZnF_BED_domain_contain"/>
</dbReference>
<proteinExistence type="predicted"/>
<dbReference type="InterPro" id="IPR012337">
    <property type="entry name" value="RNaseH-like_sf"/>
</dbReference>
<keyword evidence="8" id="KW-1185">Reference proteome</keyword>
<evidence type="ECO:0000256" key="1">
    <source>
        <dbReference type="ARBA" id="ARBA00004123"/>
    </source>
</evidence>
<dbReference type="Pfam" id="PF05699">
    <property type="entry name" value="Dimer_Tnp_hAT"/>
    <property type="match status" value="1"/>
</dbReference>
<comment type="caution">
    <text evidence="7">The sequence shown here is derived from an EMBL/GenBank/DDBJ whole genome shotgun (WGS) entry which is preliminary data.</text>
</comment>
<accession>A0ABN7WU25</accession>
<evidence type="ECO:0000256" key="2">
    <source>
        <dbReference type="ARBA" id="ARBA00022723"/>
    </source>
</evidence>
<sequence>MDIDLLDWWKLNCTRFPNLSKMSKDYLAIQSTLVPSEQVFSKAELRKLKNNLTGQNNKKLEQQIVQNERLIKNGEVSVVEVQKQVNKLQALMIYIRVNEKKPFLANILVNEFKENKPLE</sequence>
<name>A0ABN7WU25_GIGMA</name>
<protein>
    <submittedName>
        <fullName evidence="7">40934_t:CDS:1</fullName>
    </submittedName>
</protein>
<evidence type="ECO:0000313" key="8">
    <source>
        <dbReference type="Proteomes" id="UP000789901"/>
    </source>
</evidence>
<gene>
    <name evidence="7" type="ORF">GMARGA_LOCUS34682</name>
</gene>
<dbReference type="EMBL" id="CAJVQB010061664">
    <property type="protein sequence ID" value="CAG8839952.1"/>
    <property type="molecule type" value="Genomic_DNA"/>
</dbReference>
<dbReference type="InterPro" id="IPR008906">
    <property type="entry name" value="HATC_C_dom"/>
</dbReference>
<evidence type="ECO:0000313" key="7">
    <source>
        <dbReference type="EMBL" id="CAG8839952.1"/>
    </source>
</evidence>
<keyword evidence="5" id="KW-0539">Nucleus</keyword>
<keyword evidence="3" id="KW-0863">Zinc-finger</keyword>
<dbReference type="PANTHER" id="PTHR46481">
    <property type="entry name" value="ZINC FINGER BED DOMAIN-CONTAINING PROTEIN 4"/>
    <property type="match status" value="1"/>
</dbReference>
<evidence type="ECO:0000256" key="5">
    <source>
        <dbReference type="ARBA" id="ARBA00023242"/>
    </source>
</evidence>
<feature type="non-terminal residue" evidence="7">
    <location>
        <position position="119"/>
    </location>
</feature>
<keyword evidence="4" id="KW-0862">Zinc</keyword>
<evidence type="ECO:0000256" key="3">
    <source>
        <dbReference type="ARBA" id="ARBA00022771"/>
    </source>
</evidence>
<evidence type="ECO:0000256" key="4">
    <source>
        <dbReference type="ARBA" id="ARBA00022833"/>
    </source>
</evidence>
<keyword evidence="2" id="KW-0479">Metal-binding</keyword>
<dbReference type="SUPFAM" id="SSF53098">
    <property type="entry name" value="Ribonuclease H-like"/>
    <property type="match status" value="1"/>
</dbReference>
<evidence type="ECO:0000259" key="6">
    <source>
        <dbReference type="Pfam" id="PF05699"/>
    </source>
</evidence>
<dbReference type="Proteomes" id="UP000789901">
    <property type="component" value="Unassembled WGS sequence"/>
</dbReference>
<dbReference type="PANTHER" id="PTHR46481:SF10">
    <property type="entry name" value="ZINC FINGER BED DOMAIN-CONTAINING PROTEIN 39"/>
    <property type="match status" value="1"/>
</dbReference>
<organism evidence="7 8">
    <name type="scientific">Gigaspora margarita</name>
    <dbReference type="NCBI Taxonomy" id="4874"/>
    <lineage>
        <taxon>Eukaryota</taxon>
        <taxon>Fungi</taxon>
        <taxon>Fungi incertae sedis</taxon>
        <taxon>Mucoromycota</taxon>
        <taxon>Glomeromycotina</taxon>
        <taxon>Glomeromycetes</taxon>
        <taxon>Diversisporales</taxon>
        <taxon>Gigasporaceae</taxon>
        <taxon>Gigaspora</taxon>
    </lineage>
</organism>
<feature type="domain" description="HAT C-terminal dimerisation" evidence="6">
    <location>
        <begin position="2"/>
        <end position="67"/>
    </location>
</feature>